<evidence type="ECO:0000259" key="1">
    <source>
        <dbReference type="Pfam" id="PF09250"/>
    </source>
</evidence>
<comment type="caution">
    <text evidence="2">The sequence shown here is derived from an EMBL/GenBank/DDBJ whole genome shotgun (WGS) entry which is preliminary data.</text>
</comment>
<organism evidence="2 3">
    <name type="scientific">Bosea rubneri</name>
    <dbReference type="NCBI Taxonomy" id="3075434"/>
    <lineage>
        <taxon>Bacteria</taxon>
        <taxon>Pseudomonadati</taxon>
        <taxon>Pseudomonadota</taxon>
        <taxon>Alphaproteobacteria</taxon>
        <taxon>Hyphomicrobiales</taxon>
        <taxon>Boseaceae</taxon>
        <taxon>Bosea</taxon>
    </lineage>
</organism>
<keyword evidence="3" id="KW-1185">Reference proteome</keyword>
<dbReference type="Proteomes" id="UP001254257">
    <property type="component" value="Unassembled WGS sequence"/>
</dbReference>
<protein>
    <submittedName>
        <fullName evidence="2">Bifunctional DNA primase/polymerase</fullName>
    </submittedName>
</protein>
<dbReference type="Pfam" id="PF09250">
    <property type="entry name" value="Prim-Pol"/>
    <property type="match status" value="1"/>
</dbReference>
<reference evidence="2 3" key="1">
    <citation type="submission" date="2023-09" db="EMBL/GenBank/DDBJ databases">
        <title>Whole genome shotgun sequencing (WGS) of Bosea sp. ZW T0_25, isolated from stored onions (Allium cepa).</title>
        <authorList>
            <person name="Stoll D.A."/>
            <person name="Huch M."/>
        </authorList>
    </citation>
    <scope>NUCLEOTIDE SEQUENCE [LARGE SCALE GENOMIC DNA]</scope>
    <source>
        <strain evidence="2 3">ZW T0_25</strain>
    </source>
</reference>
<evidence type="ECO:0000313" key="2">
    <source>
        <dbReference type="EMBL" id="MDU0343030.1"/>
    </source>
</evidence>
<accession>A0ABU3SE14</accession>
<gene>
    <name evidence="2" type="ORF">RKE40_24300</name>
</gene>
<proteinExistence type="predicted"/>
<dbReference type="RefSeq" id="WP_316020776.1">
    <property type="nucleotide sequence ID" value="NZ_JAWDID010000056.1"/>
</dbReference>
<sequence length="779" mass="85809">MVIREPKTYGDAEPRYRVKNMVVVPLAGKGENLRGWADRFPSQEEIAKRHRLRANFAFGLLSGTRVGDDVQLGFFDIDHNGAVAFVRAMIGTPVVEKVGSKGATFFVRLSQETKSSKTKRPGDNHPVFEVMANTGMTVMPESPHPSGARYRWIGKSLLAVDLTDLPFVDQGAIDVIKAVLQHEHAWQIIEGGPSVAGHEPMLTLTACGIASMMDDLPRLANALGELFQPGYSGNTKGETLGMLESARAKQLGRRLLSRAEYDPGEFGPRPLGFTADGSYALLDPARQIIVVPSSQQLLSMQWQIGLAPSEFWAERFPAKKAAYNSMAAGEALIAAARKKGPFKPDRVRGRGVWREGDEIIVNFGHPIVSKRYHYLCFMPIELKADGSFDARRLLRLLEAFNWRDVKDAMLMLGWLALAPICGALDWRTHAFVFGPARSGKTTLHHIAAALLEPVAVKADGQSTEAGIRQALGPDSLPVMLDEFESDQHAHKLQAVLRLARSASSANTPVLRGTPEGKAIQFNLRTTFLFAAINPRGMSQADQSRIVMLELLMHDNSSEKARFILSEEAHFRSLGDAWCSYMVARAADVVTAIDKLEQLIPSGDRRHRQNMATLLGAGFIALHARVPTDEEAAGLAQEFASLVERHAEEIERDDAQECLDHLFAQVHDANTLGMWVAEARAEMVGKLSHGNAEHILDLSDMRLYDKQDGTGLVIRHGSPAIDKLFRGTRWADGAWQRALRKLDGAFVPQNPVQFRSAKAKARGIGIPVQYLPEQLPDDKT</sequence>
<evidence type="ECO:0000313" key="3">
    <source>
        <dbReference type="Proteomes" id="UP001254257"/>
    </source>
</evidence>
<name>A0ABU3SE14_9HYPH</name>
<feature type="domain" description="DNA primase/polymerase bifunctional N-terminal" evidence="1">
    <location>
        <begin position="19"/>
        <end position="166"/>
    </location>
</feature>
<dbReference type="InterPro" id="IPR015330">
    <property type="entry name" value="DNA_primase/pol_bifunc_N"/>
</dbReference>
<dbReference type="EMBL" id="JAWDID010000056">
    <property type="protein sequence ID" value="MDU0343030.1"/>
    <property type="molecule type" value="Genomic_DNA"/>
</dbReference>